<evidence type="ECO:0000313" key="1">
    <source>
        <dbReference type="EMBL" id="GAA2124290.1"/>
    </source>
</evidence>
<accession>A0ABN2YA24</accession>
<name>A0ABN2YA24_9ACTN</name>
<proteinExistence type="predicted"/>
<keyword evidence="2" id="KW-1185">Reference proteome</keyword>
<gene>
    <name evidence="1" type="ORF">GCM10009759_75870</name>
</gene>
<dbReference type="EMBL" id="BAAANS010000100">
    <property type="protein sequence ID" value="GAA2124290.1"/>
    <property type="molecule type" value="Genomic_DNA"/>
</dbReference>
<protein>
    <submittedName>
        <fullName evidence="1">Uncharacterized protein</fullName>
    </submittedName>
</protein>
<sequence>MIGRSLARLGQRSDRCHNAVNPITGTTRTRRYAGRVSLVMLRCPGPPKGYAGRFSRVMLRCPGPPKG</sequence>
<organism evidence="1 2">
    <name type="scientific">Kitasatospora saccharophila</name>
    <dbReference type="NCBI Taxonomy" id="407973"/>
    <lineage>
        <taxon>Bacteria</taxon>
        <taxon>Bacillati</taxon>
        <taxon>Actinomycetota</taxon>
        <taxon>Actinomycetes</taxon>
        <taxon>Kitasatosporales</taxon>
        <taxon>Streptomycetaceae</taxon>
        <taxon>Kitasatospora</taxon>
    </lineage>
</organism>
<reference evidence="1 2" key="1">
    <citation type="journal article" date="2019" name="Int. J. Syst. Evol. Microbiol.">
        <title>The Global Catalogue of Microorganisms (GCM) 10K type strain sequencing project: providing services to taxonomists for standard genome sequencing and annotation.</title>
        <authorList>
            <consortium name="The Broad Institute Genomics Platform"/>
            <consortium name="The Broad Institute Genome Sequencing Center for Infectious Disease"/>
            <person name="Wu L."/>
            <person name="Ma J."/>
        </authorList>
    </citation>
    <scope>NUCLEOTIDE SEQUENCE [LARGE SCALE GENOMIC DNA]</scope>
    <source>
        <strain evidence="1 2">JCM 14559</strain>
    </source>
</reference>
<dbReference type="Proteomes" id="UP001500897">
    <property type="component" value="Unassembled WGS sequence"/>
</dbReference>
<evidence type="ECO:0000313" key="2">
    <source>
        <dbReference type="Proteomes" id="UP001500897"/>
    </source>
</evidence>
<comment type="caution">
    <text evidence="1">The sequence shown here is derived from an EMBL/GenBank/DDBJ whole genome shotgun (WGS) entry which is preliminary data.</text>
</comment>